<organism evidence="1 2">
    <name type="scientific">Actinoallomurus acaciae</name>
    <dbReference type="NCBI Taxonomy" id="502577"/>
    <lineage>
        <taxon>Bacteria</taxon>
        <taxon>Bacillati</taxon>
        <taxon>Actinomycetota</taxon>
        <taxon>Actinomycetes</taxon>
        <taxon>Streptosporangiales</taxon>
        <taxon>Thermomonosporaceae</taxon>
        <taxon>Actinoallomurus</taxon>
    </lineage>
</organism>
<dbReference type="EMBL" id="JBHLZP010000005">
    <property type="protein sequence ID" value="MFB9830950.1"/>
    <property type="molecule type" value="Genomic_DNA"/>
</dbReference>
<comment type="caution">
    <text evidence="1">The sequence shown here is derived from an EMBL/GenBank/DDBJ whole genome shotgun (WGS) entry which is preliminary data.</text>
</comment>
<protein>
    <submittedName>
        <fullName evidence="1">Uncharacterized protein</fullName>
    </submittedName>
</protein>
<keyword evidence="2" id="KW-1185">Reference proteome</keyword>
<reference evidence="1 2" key="1">
    <citation type="submission" date="2024-09" db="EMBL/GenBank/DDBJ databases">
        <authorList>
            <person name="Sun Q."/>
            <person name="Mori K."/>
        </authorList>
    </citation>
    <scope>NUCLEOTIDE SEQUENCE [LARGE SCALE GENOMIC DNA]</scope>
    <source>
        <strain evidence="1 2">TBRC 0563</strain>
    </source>
</reference>
<proteinExistence type="predicted"/>
<evidence type="ECO:0000313" key="1">
    <source>
        <dbReference type="EMBL" id="MFB9830950.1"/>
    </source>
</evidence>
<name>A0ABV5Y7F4_9ACTN</name>
<dbReference type="RefSeq" id="WP_378194057.1">
    <property type="nucleotide sequence ID" value="NZ_JBHLZP010000005.1"/>
</dbReference>
<dbReference type="Proteomes" id="UP001589627">
    <property type="component" value="Unassembled WGS sequence"/>
</dbReference>
<evidence type="ECO:0000313" key="2">
    <source>
        <dbReference type="Proteomes" id="UP001589627"/>
    </source>
</evidence>
<accession>A0ABV5Y7F4</accession>
<gene>
    <name evidence="1" type="ORF">ACFFNX_01940</name>
</gene>
<sequence length="125" mass="13097">MGDTEPGSGVTTEVIALCVEALVMALTQRGLYAHACAGSMVVAKNSAADPDEDDPLALISPGMRQTVTCQADETGQLSWFWAWSGPTPDAPPELEYLGPAGHIGETADRIANVLRVENAGLEPMT</sequence>